<dbReference type="AlphaFoldDB" id="A0A645JDJ4"/>
<organism evidence="2">
    <name type="scientific">bioreactor metagenome</name>
    <dbReference type="NCBI Taxonomy" id="1076179"/>
    <lineage>
        <taxon>unclassified sequences</taxon>
        <taxon>metagenomes</taxon>
        <taxon>ecological metagenomes</taxon>
    </lineage>
</organism>
<sequence length="162" mass="18665">MVFLEMKKKYNGLVNKRRTTIPLQAGYQFVSNGGVVSITEEMNPQVVREIACMIQRYDSLEPKAMIAYDRLAYFEKGNPDLRISFDTNIRSRRDNLKLETGNDGALLVPKGMWLMEIKTASAAPLWLTDLLAGECIYKKSFSKYGCEYKAYLSYYKEDCYYA</sequence>
<dbReference type="EMBL" id="VSSQ01138276">
    <property type="protein sequence ID" value="MPN61536.1"/>
    <property type="molecule type" value="Genomic_DNA"/>
</dbReference>
<evidence type="ECO:0000259" key="1">
    <source>
        <dbReference type="Pfam" id="PF09359"/>
    </source>
</evidence>
<accession>A0A645JDJ4</accession>
<dbReference type="Gene3D" id="3.20.100.30">
    <property type="entry name" value="VTC, catalytic tunnel domain"/>
    <property type="match status" value="1"/>
</dbReference>
<dbReference type="InterPro" id="IPR018966">
    <property type="entry name" value="VTC_domain"/>
</dbReference>
<name>A0A645JDJ4_9ZZZZ</name>
<dbReference type="Pfam" id="PF09359">
    <property type="entry name" value="VTC"/>
    <property type="match status" value="1"/>
</dbReference>
<comment type="caution">
    <text evidence="2">The sequence shown here is derived from an EMBL/GenBank/DDBJ whole genome shotgun (WGS) entry which is preliminary data.</text>
</comment>
<feature type="domain" description="VTC" evidence="1">
    <location>
        <begin position="2"/>
        <end position="149"/>
    </location>
</feature>
<dbReference type="GO" id="GO:0006799">
    <property type="term" value="P:polyphosphate biosynthetic process"/>
    <property type="evidence" value="ECO:0007669"/>
    <property type="project" value="UniProtKB-ARBA"/>
</dbReference>
<protein>
    <recommendedName>
        <fullName evidence="1">VTC domain-containing protein</fullName>
    </recommendedName>
</protein>
<dbReference type="InterPro" id="IPR042267">
    <property type="entry name" value="VTC_sf"/>
</dbReference>
<reference evidence="2" key="1">
    <citation type="submission" date="2019-08" db="EMBL/GenBank/DDBJ databases">
        <authorList>
            <person name="Kucharzyk K."/>
            <person name="Murdoch R.W."/>
            <person name="Higgins S."/>
            <person name="Loffler F."/>
        </authorList>
    </citation>
    <scope>NUCLEOTIDE SEQUENCE</scope>
</reference>
<evidence type="ECO:0000313" key="2">
    <source>
        <dbReference type="EMBL" id="MPN61536.1"/>
    </source>
</evidence>
<proteinExistence type="predicted"/>
<gene>
    <name evidence="2" type="ORF">SDC9_209274</name>
</gene>